<evidence type="ECO:0000313" key="5">
    <source>
        <dbReference type="Proteomes" id="UP000568158"/>
    </source>
</evidence>
<accession>A0A7D9H0Y9</accession>
<feature type="domain" description="NAD-dependent epimerase/dehydratase" evidence="1">
    <location>
        <begin position="5"/>
        <end position="225"/>
    </location>
</feature>
<dbReference type="PANTHER" id="PTHR48079">
    <property type="entry name" value="PROTEIN YEEZ"/>
    <property type="match status" value="1"/>
</dbReference>
<dbReference type="AlphaFoldDB" id="A0A7D9H0Y9"/>
<dbReference type="PANTHER" id="PTHR48079:SF9">
    <property type="entry name" value="PUTATIVE-RELATED"/>
    <property type="match status" value="1"/>
</dbReference>
<keyword evidence="4" id="KW-1185">Reference proteome</keyword>
<name>A0A7D9H0Y9_DEKBR</name>
<evidence type="ECO:0000259" key="1">
    <source>
        <dbReference type="Pfam" id="PF01370"/>
    </source>
</evidence>
<dbReference type="SUPFAM" id="SSF51735">
    <property type="entry name" value="NAD(P)-binding Rossmann-fold domains"/>
    <property type="match status" value="1"/>
</dbReference>
<dbReference type="CDD" id="cd05262">
    <property type="entry name" value="SDR_a7"/>
    <property type="match status" value="1"/>
</dbReference>
<proteinExistence type="predicted"/>
<gene>
    <name evidence="3" type="ORF">DEBR0S4_10044G</name>
    <name evidence="2" type="ORF">HII12_005389</name>
</gene>
<evidence type="ECO:0000313" key="2">
    <source>
        <dbReference type="EMBL" id="KAF6005813.1"/>
    </source>
</evidence>
<reference evidence="3 4" key="1">
    <citation type="submission" date="2019-07" db="EMBL/GenBank/DDBJ databases">
        <authorList>
            <person name="Friedrich A."/>
            <person name="Schacherer J."/>
        </authorList>
    </citation>
    <scope>NUCLEOTIDE SEQUENCE [LARGE SCALE GENOMIC DNA]</scope>
</reference>
<evidence type="ECO:0000313" key="3">
    <source>
        <dbReference type="EMBL" id="VUG19083.1"/>
    </source>
</evidence>
<sequence length="299" mass="32130">MALKIFVTGATGTIGSVTVDRLLENGIDVLGLARSEDSAAKLKAKHCQVLRGSLEDLAVLRKGASECDGVIHLAFVHDFANFNKSVEIDRNASSAMMDSLKGTGKPFISISGTLMLEEKNRSYVDEDSPFAQSPGFSLRAENEKLVLSYATEGVKSMSVRFPPTVHGVGDTVGFIPTLVAASKKAGFAMYIDQGENCWPAVNLQDAADFLRLAILHGTAGKPYNCVGESGIPTKAIAEAIGKKYDLPVKSITKEESFKYLGFLATILAANNVTRAEKSKKELGWTPSHSTLLEDIASYY</sequence>
<dbReference type="InterPro" id="IPR051783">
    <property type="entry name" value="NAD(P)-dependent_oxidoreduct"/>
</dbReference>
<reference evidence="2 5" key="2">
    <citation type="journal article" date="2020" name="Appl. Microbiol. Biotechnol.">
        <title>Targeted gene deletion in Brettanomyces bruxellensis with an expression-free CRISPR-Cas9 system.</title>
        <authorList>
            <person name="Varela C."/>
            <person name="Bartel C."/>
            <person name="Onetto C."/>
            <person name="Borneman A."/>
        </authorList>
    </citation>
    <scope>NUCLEOTIDE SEQUENCE [LARGE SCALE GENOMIC DNA]</scope>
    <source>
        <strain evidence="2 5">AWRI1613</strain>
    </source>
</reference>
<dbReference type="GO" id="GO:0004029">
    <property type="term" value="F:aldehyde dehydrogenase (NAD+) activity"/>
    <property type="evidence" value="ECO:0007669"/>
    <property type="project" value="TreeGrafter"/>
</dbReference>
<dbReference type="InterPro" id="IPR001509">
    <property type="entry name" value="Epimerase_deHydtase"/>
</dbReference>
<dbReference type="Proteomes" id="UP000478008">
    <property type="component" value="Unassembled WGS sequence"/>
</dbReference>
<dbReference type="Proteomes" id="UP000568158">
    <property type="component" value="Unassembled WGS sequence"/>
</dbReference>
<dbReference type="Gene3D" id="3.40.50.720">
    <property type="entry name" value="NAD(P)-binding Rossmann-like Domain"/>
    <property type="match status" value="1"/>
</dbReference>
<organism evidence="3 4">
    <name type="scientific">Dekkera bruxellensis</name>
    <name type="common">Brettanomyces custersii</name>
    <dbReference type="NCBI Taxonomy" id="5007"/>
    <lineage>
        <taxon>Eukaryota</taxon>
        <taxon>Fungi</taxon>
        <taxon>Dikarya</taxon>
        <taxon>Ascomycota</taxon>
        <taxon>Saccharomycotina</taxon>
        <taxon>Pichiomycetes</taxon>
        <taxon>Pichiales</taxon>
        <taxon>Pichiaceae</taxon>
        <taxon>Brettanomyces</taxon>
    </lineage>
</organism>
<evidence type="ECO:0000313" key="4">
    <source>
        <dbReference type="Proteomes" id="UP000478008"/>
    </source>
</evidence>
<protein>
    <submittedName>
        <fullName evidence="3">DEBR0S4_10044g1_1</fullName>
    </submittedName>
</protein>
<dbReference type="OMA" id="HTAFDHD"/>
<dbReference type="EMBL" id="JABCYN010000057">
    <property type="protein sequence ID" value="KAF6005813.1"/>
    <property type="molecule type" value="Genomic_DNA"/>
</dbReference>
<dbReference type="GO" id="GO:0005737">
    <property type="term" value="C:cytoplasm"/>
    <property type="evidence" value="ECO:0007669"/>
    <property type="project" value="TreeGrafter"/>
</dbReference>
<dbReference type="InterPro" id="IPR036291">
    <property type="entry name" value="NAD(P)-bd_dom_sf"/>
</dbReference>
<dbReference type="Pfam" id="PF01370">
    <property type="entry name" value="Epimerase"/>
    <property type="match status" value="1"/>
</dbReference>
<dbReference type="EMBL" id="CABFWN010000004">
    <property type="protein sequence ID" value="VUG19083.1"/>
    <property type="molecule type" value="Genomic_DNA"/>
</dbReference>